<dbReference type="SMART" id="SM01240">
    <property type="entry name" value="IMPDH"/>
    <property type="match status" value="1"/>
</dbReference>
<dbReference type="GO" id="GO:0003920">
    <property type="term" value="F:GMP reductase activity"/>
    <property type="evidence" value="ECO:0007669"/>
    <property type="project" value="UniProtKB-EC"/>
</dbReference>
<evidence type="ECO:0000313" key="9">
    <source>
        <dbReference type="EMBL" id="SUH17741.1"/>
    </source>
</evidence>
<evidence type="ECO:0000256" key="6">
    <source>
        <dbReference type="ARBA" id="ARBA00037691"/>
    </source>
</evidence>
<keyword evidence="4 9" id="KW-0560">Oxidoreductase</keyword>
<dbReference type="Proteomes" id="UP000255509">
    <property type="component" value="Unassembled WGS sequence"/>
</dbReference>
<feature type="domain" description="IMP dehydrogenase/GMP reductase" evidence="8">
    <location>
        <begin position="10"/>
        <end position="80"/>
    </location>
</feature>
<dbReference type="EMBL" id="UGXS01000004">
    <property type="protein sequence ID" value="SUH17741.1"/>
    <property type="molecule type" value="Genomic_DNA"/>
</dbReference>
<evidence type="ECO:0000256" key="5">
    <source>
        <dbReference type="ARBA" id="ARBA00030699"/>
    </source>
</evidence>
<protein>
    <recommendedName>
        <fullName evidence="2">GMP reductase</fullName>
        <ecNumber evidence="1">1.7.1.7</ecNumber>
    </recommendedName>
    <alternativeName>
        <fullName evidence="5">Guanosine 5'-monophosphate oxidoreductase</fullName>
    </alternativeName>
</protein>
<dbReference type="Pfam" id="PF00478">
    <property type="entry name" value="IMPDH"/>
    <property type="match status" value="1"/>
</dbReference>
<dbReference type="PANTHER" id="PTHR43170">
    <property type="entry name" value="GMP REDUCTASE"/>
    <property type="match status" value="1"/>
</dbReference>
<evidence type="ECO:0000259" key="8">
    <source>
        <dbReference type="Pfam" id="PF00478"/>
    </source>
</evidence>
<accession>A0A379WGJ1</accession>
<evidence type="ECO:0000256" key="7">
    <source>
        <dbReference type="ARBA" id="ARBA00048616"/>
    </source>
</evidence>
<comment type="function">
    <text evidence="6">Catalyzes the irreversible NADPH-dependent deamination of GMP to IMP. It functions in the conversion of nucleobase, nucleoside and nucleotide derivatives of G to A nucleotides, and in maintaining the intracellular balance of A and G nucleotides.</text>
</comment>
<dbReference type="InterPro" id="IPR050139">
    <property type="entry name" value="GMP_reductase"/>
</dbReference>
<dbReference type="GO" id="GO:0005829">
    <property type="term" value="C:cytosol"/>
    <property type="evidence" value="ECO:0007669"/>
    <property type="project" value="TreeGrafter"/>
</dbReference>
<dbReference type="PANTHER" id="PTHR43170:SF5">
    <property type="entry name" value="GMP REDUCTASE"/>
    <property type="match status" value="1"/>
</dbReference>
<dbReference type="Gene3D" id="3.20.20.70">
    <property type="entry name" value="Aldolase class I"/>
    <property type="match status" value="1"/>
</dbReference>
<dbReference type="EC" id="1.7.1.7" evidence="1"/>
<evidence type="ECO:0000256" key="2">
    <source>
        <dbReference type="ARBA" id="ARBA00015800"/>
    </source>
</evidence>
<evidence type="ECO:0000256" key="4">
    <source>
        <dbReference type="ARBA" id="ARBA00023002"/>
    </source>
</evidence>
<evidence type="ECO:0000313" key="10">
    <source>
        <dbReference type="Proteomes" id="UP000255509"/>
    </source>
</evidence>
<dbReference type="InterPro" id="IPR015875">
    <property type="entry name" value="IMP_DH/GMP_Rdtase_CS"/>
</dbReference>
<dbReference type="InterPro" id="IPR001093">
    <property type="entry name" value="IMP_DH_GMPRt"/>
</dbReference>
<keyword evidence="3" id="KW-0521">NADP</keyword>
<reference evidence="9 10" key="1">
    <citation type="submission" date="2018-06" db="EMBL/GenBank/DDBJ databases">
        <authorList>
            <consortium name="Pathogen Informatics"/>
            <person name="Doyle S."/>
        </authorList>
    </citation>
    <scope>NUCLEOTIDE SEQUENCE [LARGE SCALE GENOMIC DNA]</scope>
    <source>
        <strain evidence="9 10">NCTC8258</strain>
    </source>
</reference>
<comment type="catalytic activity">
    <reaction evidence="7">
        <text>IMP + NH4(+) + NADP(+) = GMP + NADPH + 2 H(+)</text>
        <dbReference type="Rhea" id="RHEA:17185"/>
        <dbReference type="ChEBI" id="CHEBI:15378"/>
        <dbReference type="ChEBI" id="CHEBI:28938"/>
        <dbReference type="ChEBI" id="CHEBI:57783"/>
        <dbReference type="ChEBI" id="CHEBI:58053"/>
        <dbReference type="ChEBI" id="CHEBI:58115"/>
        <dbReference type="ChEBI" id="CHEBI:58349"/>
        <dbReference type="EC" id="1.7.1.7"/>
    </reaction>
</comment>
<evidence type="ECO:0000256" key="1">
    <source>
        <dbReference type="ARBA" id="ARBA00012678"/>
    </source>
</evidence>
<dbReference type="PROSITE" id="PS00487">
    <property type="entry name" value="IMP_DH_GMP_RED"/>
    <property type="match status" value="1"/>
</dbReference>
<gene>
    <name evidence="9" type="primary">guaC_2</name>
    <name evidence="9" type="ORF">NCTC8258_05545</name>
</gene>
<dbReference type="AlphaFoldDB" id="A0A379WGJ1"/>
<proteinExistence type="predicted"/>
<sequence>MQILALNPALNFVCIDVANGYSEHFVQFVAKAREAWPTKTICAGNVVTGEMCEELILSGADIVKVGIGPGSVCTTRVKPALVIRNCRRLSNVLTRRMAWAA</sequence>
<evidence type="ECO:0000256" key="3">
    <source>
        <dbReference type="ARBA" id="ARBA00022857"/>
    </source>
</evidence>
<name>A0A379WGJ1_SALET</name>
<organism evidence="9 10">
    <name type="scientific">Salmonella enterica I</name>
    <dbReference type="NCBI Taxonomy" id="59201"/>
    <lineage>
        <taxon>Bacteria</taxon>
        <taxon>Pseudomonadati</taxon>
        <taxon>Pseudomonadota</taxon>
        <taxon>Gammaproteobacteria</taxon>
        <taxon>Enterobacterales</taxon>
        <taxon>Enterobacteriaceae</taxon>
        <taxon>Salmonella</taxon>
    </lineage>
</organism>
<dbReference type="SUPFAM" id="SSF51412">
    <property type="entry name" value="Inosine monophosphate dehydrogenase (IMPDH)"/>
    <property type="match status" value="1"/>
</dbReference>
<dbReference type="InterPro" id="IPR013785">
    <property type="entry name" value="Aldolase_TIM"/>
</dbReference>